<evidence type="ECO:0000259" key="7">
    <source>
        <dbReference type="Pfam" id="PF03099"/>
    </source>
</evidence>
<protein>
    <recommendedName>
        <fullName evidence="5">biotin--[biotin carboxyl-carrier protein] ligase</fullName>
        <ecNumber evidence="5">6.3.4.15</ecNumber>
    </recommendedName>
</protein>
<evidence type="ECO:0000259" key="6">
    <source>
        <dbReference type="Pfam" id="PF02237"/>
    </source>
</evidence>
<dbReference type="InterPro" id="IPR008988">
    <property type="entry name" value="Transcriptional_repressor_C"/>
</dbReference>
<reference evidence="8 9" key="1">
    <citation type="submission" date="2017-08" db="EMBL/GenBank/DDBJ databases">
        <title>Infants hospitalized years apart are colonized by the same room-sourced microbial strains.</title>
        <authorList>
            <person name="Brooks B."/>
            <person name="Olm M.R."/>
            <person name="Firek B.A."/>
            <person name="Baker R."/>
            <person name="Thomas B.C."/>
            <person name="Morowitz M.J."/>
            <person name="Banfield J.F."/>
        </authorList>
    </citation>
    <scope>NUCLEOTIDE SEQUENCE [LARGE SCALE GENOMIC DNA]</scope>
    <source>
        <strain evidence="8">S2_006_000_R1_57</strain>
    </source>
</reference>
<dbReference type="GO" id="GO:0004077">
    <property type="term" value="F:biotin--[biotin carboxyl-carrier protein] ligase activity"/>
    <property type="evidence" value="ECO:0007669"/>
    <property type="project" value="UniProtKB-EC"/>
</dbReference>
<evidence type="ECO:0000256" key="1">
    <source>
        <dbReference type="ARBA" id="ARBA00022598"/>
    </source>
</evidence>
<name>A0A2W5IBY3_9ACTN</name>
<dbReference type="SUPFAM" id="SSF55681">
    <property type="entry name" value="Class II aaRS and biotin synthetases"/>
    <property type="match status" value="1"/>
</dbReference>
<dbReference type="SUPFAM" id="SSF50037">
    <property type="entry name" value="C-terminal domain of transcriptional repressors"/>
    <property type="match status" value="1"/>
</dbReference>
<keyword evidence="3" id="KW-0067">ATP-binding</keyword>
<evidence type="ECO:0000256" key="2">
    <source>
        <dbReference type="ARBA" id="ARBA00022741"/>
    </source>
</evidence>
<feature type="domain" description="BPL/LPL catalytic" evidence="7">
    <location>
        <begin position="51"/>
        <end position="157"/>
    </location>
</feature>
<dbReference type="Gene3D" id="3.30.930.10">
    <property type="entry name" value="Bira Bifunctional Protein, Domain 2"/>
    <property type="match status" value="1"/>
</dbReference>
<sequence>MSLVPTRPLDISALHAALVDNPATSWRSIDVVDTTGSTNSDMVKRANNNLDCDREILLAEYQTNGRGRYTRSFVAPRHSSLSFSALIRIGTVSSSRWPLLPLATGVAVIDGLRHALHDAGINSDGEDVGKGGDVDLSLKWPNDVLCNGKKLAGMLVEMGVLDRTYPDGSSAAAIIPGVGINITQSPAELPVDYATSLAMVLGDRTPSREALATAIFTELDRRIGEWRQGGTAVIDDFVDRCSTIGQAIDVQLPQGELAHGTAVDIAENGCLLLRTGAGTIQAIRAGDVRHVRGGGCYLP</sequence>
<feature type="domain" description="Biotin protein ligase C-terminal" evidence="6">
    <location>
        <begin position="243"/>
        <end position="289"/>
    </location>
</feature>
<evidence type="ECO:0000313" key="8">
    <source>
        <dbReference type="EMBL" id="PZP89260.1"/>
    </source>
</evidence>
<dbReference type="InterPro" id="IPR003142">
    <property type="entry name" value="BPL_C"/>
</dbReference>
<accession>A0A2W5IBY3</accession>
<keyword evidence="2" id="KW-0547">Nucleotide-binding</keyword>
<dbReference type="Proteomes" id="UP000248606">
    <property type="component" value="Unassembled WGS sequence"/>
</dbReference>
<evidence type="ECO:0000256" key="4">
    <source>
        <dbReference type="ARBA" id="ARBA00023267"/>
    </source>
</evidence>
<dbReference type="EC" id="6.3.4.15" evidence="5"/>
<evidence type="ECO:0000256" key="5">
    <source>
        <dbReference type="ARBA" id="ARBA00024227"/>
    </source>
</evidence>
<dbReference type="InterPro" id="IPR004408">
    <property type="entry name" value="Biotin_CoA_COase_ligase"/>
</dbReference>
<dbReference type="InterPro" id="IPR045864">
    <property type="entry name" value="aa-tRNA-synth_II/BPL/LPL"/>
</dbReference>
<keyword evidence="4" id="KW-0092">Biotin</keyword>
<dbReference type="GO" id="GO:0005737">
    <property type="term" value="C:cytoplasm"/>
    <property type="evidence" value="ECO:0007669"/>
    <property type="project" value="TreeGrafter"/>
</dbReference>
<evidence type="ECO:0000313" key="9">
    <source>
        <dbReference type="Proteomes" id="UP000248606"/>
    </source>
</evidence>
<evidence type="ECO:0000256" key="3">
    <source>
        <dbReference type="ARBA" id="ARBA00022840"/>
    </source>
</evidence>
<comment type="caution">
    <text evidence="8">The sequence shown here is derived from an EMBL/GenBank/DDBJ whole genome shotgun (WGS) entry which is preliminary data.</text>
</comment>
<proteinExistence type="predicted"/>
<dbReference type="AlphaFoldDB" id="A0A2W5IBY3"/>
<keyword evidence="1 8" id="KW-0436">Ligase</keyword>
<dbReference type="EMBL" id="QFOZ01000003">
    <property type="protein sequence ID" value="PZP89260.1"/>
    <property type="molecule type" value="Genomic_DNA"/>
</dbReference>
<dbReference type="PANTHER" id="PTHR12835:SF5">
    <property type="entry name" value="BIOTIN--PROTEIN LIGASE"/>
    <property type="match status" value="1"/>
</dbReference>
<dbReference type="Gene3D" id="2.30.30.100">
    <property type="match status" value="1"/>
</dbReference>
<dbReference type="GO" id="GO:0005524">
    <property type="term" value="F:ATP binding"/>
    <property type="evidence" value="ECO:0007669"/>
    <property type="project" value="UniProtKB-KW"/>
</dbReference>
<dbReference type="RefSeq" id="WP_290598952.1">
    <property type="nucleotide sequence ID" value="NZ_JBHWSZ010000021.1"/>
</dbReference>
<dbReference type="Pfam" id="PF03099">
    <property type="entry name" value="BPL_LplA_LipB"/>
    <property type="match status" value="1"/>
</dbReference>
<dbReference type="Pfam" id="PF02237">
    <property type="entry name" value="BPL_C"/>
    <property type="match status" value="1"/>
</dbReference>
<dbReference type="CDD" id="cd16442">
    <property type="entry name" value="BPL"/>
    <property type="match status" value="1"/>
</dbReference>
<dbReference type="PANTHER" id="PTHR12835">
    <property type="entry name" value="BIOTIN PROTEIN LIGASE"/>
    <property type="match status" value="1"/>
</dbReference>
<organism evidence="8 9">
    <name type="scientific">Lawsonella clevelandensis</name>
    <dbReference type="NCBI Taxonomy" id="1528099"/>
    <lineage>
        <taxon>Bacteria</taxon>
        <taxon>Bacillati</taxon>
        <taxon>Actinomycetota</taxon>
        <taxon>Actinomycetes</taxon>
        <taxon>Mycobacteriales</taxon>
        <taxon>Lawsonellaceae</taxon>
        <taxon>Lawsonella</taxon>
    </lineage>
</organism>
<gene>
    <name evidence="8" type="ORF">DI579_03395</name>
</gene>
<dbReference type="InterPro" id="IPR004143">
    <property type="entry name" value="BPL_LPL_catalytic"/>
</dbReference>